<sequence length="69" mass="7996">MSKQALSKTIAVDWQPEDFVLQAFALEDDARSTCRAEIDSGENFLPQYLSLLNRCRSLRQTSRQQQRHP</sequence>
<evidence type="ECO:0000313" key="1">
    <source>
        <dbReference type="EMBL" id="SUJ85053.1"/>
    </source>
</evidence>
<proteinExistence type="predicted"/>
<organism evidence="1 2">
    <name type="scientific">Serratia quinivorans</name>
    <dbReference type="NCBI Taxonomy" id="137545"/>
    <lineage>
        <taxon>Bacteria</taxon>
        <taxon>Pseudomonadati</taxon>
        <taxon>Pseudomonadota</taxon>
        <taxon>Gammaproteobacteria</taxon>
        <taxon>Enterobacterales</taxon>
        <taxon>Yersiniaceae</taxon>
        <taxon>Serratia</taxon>
    </lineage>
</organism>
<name>A0A380D729_9GAMM</name>
<dbReference type="RefSeq" id="WP_115185009.1">
    <property type="nucleotide sequence ID" value="NZ_CAMKUF010000009.1"/>
</dbReference>
<dbReference type="Proteomes" id="UP000255529">
    <property type="component" value="Unassembled WGS sequence"/>
</dbReference>
<accession>A0A380D729</accession>
<evidence type="ECO:0000313" key="2">
    <source>
        <dbReference type="Proteomes" id="UP000255529"/>
    </source>
</evidence>
<protein>
    <submittedName>
        <fullName evidence="1">Uncharacterized protein</fullName>
    </submittedName>
</protein>
<gene>
    <name evidence="1" type="ORF">NCTC11544_05828</name>
</gene>
<reference evidence="1 2" key="1">
    <citation type="submission" date="2018-06" db="EMBL/GenBank/DDBJ databases">
        <authorList>
            <consortium name="Pathogen Informatics"/>
            <person name="Doyle S."/>
        </authorList>
    </citation>
    <scope>NUCLEOTIDE SEQUENCE [LARGE SCALE GENOMIC DNA]</scope>
    <source>
        <strain evidence="1 2">NCTC11544</strain>
    </source>
</reference>
<dbReference type="AlphaFoldDB" id="A0A380D729"/>
<dbReference type="EMBL" id="UGYN01000003">
    <property type="protein sequence ID" value="SUJ85053.1"/>
    <property type="molecule type" value="Genomic_DNA"/>
</dbReference>